<dbReference type="InterPro" id="IPR000792">
    <property type="entry name" value="Tscrpt_reg_LuxR_C"/>
</dbReference>
<dbReference type="PANTHER" id="PTHR16305">
    <property type="entry name" value="TESTICULAR SOLUBLE ADENYLYL CYCLASE"/>
    <property type="match status" value="1"/>
</dbReference>
<evidence type="ECO:0000313" key="5">
    <source>
        <dbReference type="Proteomes" id="UP000279275"/>
    </source>
</evidence>
<dbReference type="SUPFAM" id="SSF52540">
    <property type="entry name" value="P-loop containing nucleoside triphosphate hydrolases"/>
    <property type="match status" value="1"/>
</dbReference>
<proteinExistence type="predicted"/>
<dbReference type="PANTHER" id="PTHR16305:SF35">
    <property type="entry name" value="TRANSCRIPTIONAL ACTIVATOR DOMAIN"/>
    <property type="match status" value="1"/>
</dbReference>
<dbReference type="InterPro" id="IPR041664">
    <property type="entry name" value="AAA_16"/>
</dbReference>
<gene>
    <name evidence="4" type="ORF">EBN03_14240</name>
</gene>
<dbReference type="CDD" id="cd06170">
    <property type="entry name" value="LuxR_C_like"/>
    <property type="match status" value="1"/>
</dbReference>
<protein>
    <submittedName>
        <fullName evidence="4">Helix-turn-helix transcriptional regulator</fullName>
    </submittedName>
</protein>
<evidence type="ECO:0000259" key="3">
    <source>
        <dbReference type="PROSITE" id="PS50043"/>
    </source>
</evidence>
<dbReference type="GO" id="GO:0006355">
    <property type="term" value="P:regulation of DNA-templated transcription"/>
    <property type="evidence" value="ECO:0007669"/>
    <property type="project" value="InterPro"/>
</dbReference>
<dbReference type="OrthoDB" id="134933at2"/>
<name>A0A3M2L409_9NOCA</name>
<dbReference type="SMART" id="SM00421">
    <property type="entry name" value="HTH_LUXR"/>
    <property type="match status" value="1"/>
</dbReference>
<evidence type="ECO:0000256" key="2">
    <source>
        <dbReference type="ARBA" id="ARBA00022840"/>
    </source>
</evidence>
<dbReference type="GO" id="GO:0005524">
    <property type="term" value="F:ATP binding"/>
    <property type="evidence" value="ECO:0007669"/>
    <property type="project" value="UniProtKB-KW"/>
</dbReference>
<dbReference type="InterPro" id="IPR027417">
    <property type="entry name" value="P-loop_NTPase"/>
</dbReference>
<comment type="caution">
    <text evidence="4">The sequence shown here is derived from an EMBL/GenBank/DDBJ whole genome shotgun (WGS) entry which is preliminary data.</text>
</comment>
<dbReference type="AlphaFoldDB" id="A0A3M2L409"/>
<keyword evidence="1" id="KW-0547">Nucleotide-binding</keyword>
<organism evidence="4 5">
    <name type="scientific">Nocardia stercoris</name>
    <dbReference type="NCBI Taxonomy" id="2483361"/>
    <lineage>
        <taxon>Bacteria</taxon>
        <taxon>Bacillati</taxon>
        <taxon>Actinomycetota</taxon>
        <taxon>Actinomycetes</taxon>
        <taxon>Mycobacteriales</taxon>
        <taxon>Nocardiaceae</taxon>
        <taxon>Nocardia</taxon>
    </lineage>
</organism>
<dbReference type="PROSITE" id="PS00622">
    <property type="entry name" value="HTH_LUXR_1"/>
    <property type="match status" value="1"/>
</dbReference>
<evidence type="ECO:0000256" key="1">
    <source>
        <dbReference type="ARBA" id="ARBA00022741"/>
    </source>
</evidence>
<keyword evidence="5" id="KW-1185">Reference proteome</keyword>
<feature type="domain" description="HTH luxR-type" evidence="3">
    <location>
        <begin position="837"/>
        <end position="899"/>
    </location>
</feature>
<reference evidence="4 5" key="1">
    <citation type="submission" date="2018-10" db="EMBL/GenBank/DDBJ databases">
        <title>Isolation from cow dung.</title>
        <authorList>
            <person name="Ling L."/>
        </authorList>
    </citation>
    <scope>NUCLEOTIDE SEQUENCE [LARGE SCALE GENOMIC DNA]</scope>
    <source>
        <strain evidence="4 5">NEAU-LL90</strain>
    </source>
</reference>
<dbReference type="Proteomes" id="UP000279275">
    <property type="component" value="Unassembled WGS sequence"/>
</dbReference>
<dbReference type="GO" id="GO:0004016">
    <property type="term" value="F:adenylate cyclase activity"/>
    <property type="evidence" value="ECO:0007669"/>
    <property type="project" value="TreeGrafter"/>
</dbReference>
<keyword evidence="2" id="KW-0067">ATP-binding</keyword>
<dbReference type="GO" id="GO:0003677">
    <property type="term" value="F:DNA binding"/>
    <property type="evidence" value="ECO:0007669"/>
    <property type="project" value="InterPro"/>
</dbReference>
<dbReference type="EMBL" id="RFFH01000005">
    <property type="protein sequence ID" value="RMI32387.1"/>
    <property type="molecule type" value="Genomic_DNA"/>
</dbReference>
<dbReference type="SUPFAM" id="SSF46894">
    <property type="entry name" value="C-terminal effector domain of the bipartite response regulators"/>
    <property type="match status" value="1"/>
</dbReference>
<dbReference type="PRINTS" id="PR00038">
    <property type="entry name" value="HTHLUXR"/>
</dbReference>
<dbReference type="Gene3D" id="1.10.10.10">
    <property type="entry name" value="Winged helix-like DNA-binding domain superfamily/Winged helix DNA-binding domain"/>
    <property type="match status" value="1"/>
</dbReference>
<dbReference type="InterPro" id="IPR036388">
    <property type="entry name" value="WH-like_DNA-bd_sf"/>
</dbReference>
<dbReference type="Pfam" id="PF00196">
    <property type="entry name" value="GerE"/>
    <property type="match status" value="1"/>
</dbReference>
<dbReference type="InterPro" id="IPR016032">
    <property type="entry name" value="Sig_transdc_resp-reg_C-effctor"/>
</dbReference>
<dbReference type="GO" id="GO:0005737">
    <property type="term" value="C:cytoplasm"/>
    <property type="evidence" value="ECO:0007669"/>
    <property type="project" value="TreeGrafter"/>
</dbReference>
<dbReference type="Pfam" id="PF13191">
    <property type="entry name" value="AAA_16"/>
    <property type="match status" value="1"/>
</dbReference>
<dbReference type="Gene3D" id="3.40.50.300">
    <property type="entry name" value="P-loop containing nucleotide triphosphate hydrolases"/>
    <property type="match status" value="1"/>
</dbReference>
<dbReference type="PROSITE" id="PS50043">
    <property type="entry name" value="HTH_LUXR_2"/>
    <property type="match status" value="1"/>
</dbReference>
<sequence>MLYGRERERQTFAELLTRARRGRSAALVLHGPPGVGKSALLDGFAADAAGVTVLRCTGIESEAELAFAALHWLLRPAAGLIDRLPGPQAEALRSAFGCGTAAGQDRFLTGLAVLSLLAEYAADGPLLCLVDDAHWLDQASLDALLFAARRLDAEGVVLVFAQRDEFPLPAGLATHPVGGLAPEAAAQLLDSSAPALTRHERGRVLAESGGNPLALQELPGSLAGSTALGTLPLPRRIQDAYGRRIAGLSADARRLLVIAAAEGTGDLAVTERAGAYLDLDDTALDEIERSDLVTVTGPVLTFRHPLVRAAAYHGETSGARRTAHGALAAVLDAADDADRRAWHRAEAAPGPDETIAAELEDTAERARARHGFAAAAAALERAGTLSRDPARRAARWTAAADAALQAGLRSRAGTLIDKAERLTDDPAAGAVLARLRAQVAAGNSALRQAHGILIAASGRIATLDPELNLAILVDSIRLAWFVGDLELLRRSADLLRAGPWPNDELRNRARGGLALEQLADGRHDLAQPVIRAMVDAARNPRTPLPNRINGAGIALVNGEFAAAREIAVAVVAQQRTLGTIGGLPATLQIRALADTFENHFQDAIAACDEGLRLEEDTGQAYYVAHLRAARALALAYCGDEEPCRELAGQALSAFAVDGAINGATVAHWALAVLDLGLGRYEPMLDRLEANAAGPARHQMDVIYSAPDQVEAAIRFGDPDRARTPLNRFTRWAAIVNLPWARAIEQRCLALVSEDDAAETHFRSALNLHTDSGRPFEYARTELLYAEWLRRNRRATEARVYLRTALDRFTHTGARPWAERARAELRAAGEATPTVATAADGIGSLTAQERQVVRLAAQGSSNRDIAAQLFISPRTVSHHLYRAFPKLGVTSRIELVRLAL</sequence>
<accession>A0A3M2L409</accession>
<evidence type="ECO:0000313" key="4">
    <source>
        <dbReference type="EMBL" id="RMI32387.1"/>
    </source>
</evidence>